<dbReference type="PANTHER" id="PTHR43156:SF2">
    <property type="entry name" value="STAGE II SPORULATION PROTEIN E"/>
    <property type="match status" value="1"/>
</dbReference>
<reference evidence="3 4" key="1">
    <citation type="submission" date="2019-11" db="EMBL/GenBank/DDBJ databases">
        <title>Comparative genomics of hydrocarbon-degrading Desulfosarcina strains.</title>
        <authorList>
            <person name="Watanabe M."/>
            <person name="Kojima H."/>
            <person name="Fukui M."/>
        </authorList>
    </citation>
    <scope>NUCLEOTIDE SEQUENCE [LARGE SCALE GENOMIC DNA]</scope>
    <source>
        <strain evidence="3 4">28bB2T</strain>
    </source>
</reference>
<proteinExistence type="predicted"/>
<evidence type="ECO:0000313" key="4">
    <source>
        <dbReference type="Proteomes" id="UP000425960"/>
    </source>
</evidence>
<dbReference type="GO" id="GO:0016791">
    <property type="term" value="F:phosphatase activity"/>
    <property type="evidence" value="ECO:0007669"/>
    <property type="project" value="TreeGrafter"/>
</dbReference>
<evidence type="ECO:0000256" key="1">
    <source>
        <dbReference type="ARBA" id="ARBA00022801"/>
    </source>
</evidence>
<dbReference type="InterPro" id="IPR003018">
    <property type="entry name" value="GAF"/>
</dbReference>
<dbReference type="PANTHER" id="PTHR43156">
    <property type="entry name" value="STAGE II SPORULATION PROTEIN E-RELATED"/>
    <property type="match status" value="1"/>
</dbReference>
<dbReference type="KEGG" id="dov:DSCO28_30750"/>
<dbReference type="SMART" id="SM00065">
    <property type="entry name" value="GAF"/>
    <property type="match status" value="2"/>
</dbReference>
<dbReference type="Gene3D" id="3.30.450.40">
    <property type="match status" value="2"/>
</dbReference>
<evidence type="ECO:0000259" key="2">
    <source>
        <dbReference type="SMART" id="SM00065"/>
    </source>
</evidence>
<dbReference type="SUPFAM" id="SSF55781">
    <property type="entry name" value="GAF domain-like"/>
    <property type="match status" value="2"/>
</dbReference>
<name>A0A5K7ZQF4_9BACT</name>
<dbReference type="InterPro" id="IPR052016">
    <property type="entry name" value="Bact_Sigma-Reg"/>
</dbReference>
<organism evidence="3 4">
    <name type="scientific">Desulfosarcina ovata subsp. sediminis</name>
    <dbReference type="NCBI Taxonomy" id="885957"/>
    <lineage>
        <taxon>Bacteria</taxon>
        <taxon>Pseudomonadati</taxon>
        <taxon>Thermodesulfobacteriota</taxon>
        <taxon>Desulfobacteria</taxon>
        <taxon>Desulfobacterales</taxon>
        <taxon>Desulfosarcinaceae</taxon>
        <taxon>Desulfosarcina</taxon>
    </lineage>
</organism>
<dbReference type="Pfam" id="PF01590">
    <property type="entry name" value="GAF"/>
    <property type="match status" value="1"/>
</dbReference>
<protein>
    <recommendedName>
        <fullName evidence="2">GAF domain-containing protein</fullName>
    </recommendedName>
</protein>
<gene>
    <name evidence="3" type="ORF">DSCO28_30750</name>
</gene>
<dbReference type="RefSeq" id="WP_155312818.1">
    <property type="nucleotide sequence ID" value="NZ_AP021876.1"/>
</dbReference>
<dbReference type="Proteomes" id="UP000425960">
    <property type="component" value="Chromosome"/>
</dbReference>
<dbReference type="AlphaFoldDB" id="A0A5K7ZQF4"/>
<keyword evidence="1" id="KW-0378">Hydrolase</keyword>
<feature type="domain" description="GAF" evidence="2">
    <location>
        <begin position="186"/>
        <end position="331"/>
    </location>
</feature>
<feature type="domain" description="GAF" evidence="2">
    <location>
        <begin position="23"/>
        <end position="168"/>
    </location>
</feature>
<dbReference type="Pfam" id="PF13185">
    <property type="entry name" value="GAF_2"/>
    <property type="match status" value="1"/>
</dbReference>
<accession>A0A5K7ZQF4</accession>
<dbReference type="EMBL" id="AP021876">
    <property type="protein sequence ID" value="BBO82509.1"/>
    <property type="molecule type" value="Genomic_DNA"/>
</dbReference>
<dbReference type="InterPro" id="IPR029016">
    <property type="entry name" value="GAF-like_dom_sf"/>
</dbReference>
<evidence type="ECO:0000313" key="3">
    <source>
        <dbReference type="EMBL" id="BBO82509.1"/>
    </source>
</evidence>
<sequence length="348" mass="38748">MTRDRDYFKSFCKISKAFGTTVGEEDLLRLIVESAIESMDAKAACLFLRDERQNLFVPTAQAGLSDNYLHADPLKARKIVAALEKEGFLAFPDVASDPRLEHREAKTAEGIASLLTVPVKVKDCTIGVLSLYTATRRDFTPDEIEFLQALADQGGIAIDNNRLHRRMQKNAMLFLDLAAGINSTLDIKQILRNLTVNIANNLGLKGVLIRLLDEDTGRLELVASHGLSDAFLEIGSATDTQTATRALEGETMVISDATTDERIRFKDAMKKEGIASIIVTPIRARDKVIGVMRLYSDIRREFSPDLMLMIEALAHQGGMAIQNASMYLALQEDKKSLEEDIWSHRSWF</sequence>